<dbReference type="InterPro" id="IPR000560">
    <property type="entry name" value="His_Pase_clade-2"/>
</dbReference>
<dbReference type="PANTHER" id="PTHR11567:SF142">
    <property type="entry name" value="PHOSPHOGLYCERATE MUTASE-LIKE PROTEIN"/>
    <property type="match status" value="1"/>
</dbReference>
<dbReference type="CDD" id="cd07061">
    <property type="entry name" value="HP_HAP_like"/>
    <property type="match status" value="1"/>
</dbReference>
<dbReference type="Proteomes" id="UP000250140">
    <property type="component" value="Unassembled WGS sequence"/>
</dbReference>
<feature type="non-terminal residue" evidence="2">
    <location>
        <position position="270"/>
    </location>
</feature>
<dbReference type="OrthoDB" id="258392at2759"/>
<dbReference type="Gene3D" id="3.40.50.1240">
    <property type="entry name" value="Phosphoglycerate mutase-like"/>
    <property type="match status" value="1"/>
</dbReference>
<accession>A0A8E2JTS9</accession>
<dbReference type="Pfam" id="PF00328">
    <property type="entry name" value="His_Phos_2"/>
    <property type="match status" value="1"/>
</dbReference>
<dbReference type="SUPFAM" id="SSF53254">
    <property type="entry name" value="Phosphoglycerate mutase-like"/>
    <property type="match status" value="1"/>
</dbReference>
<comment type="similarity">
    <text evidence="1">Belongs to the histidine acid phosphatase family.</text>
</comment>
<proteinExistence type="inferred from homology"/>
<feature type="non-terminal residue" evidence="2">
    <location>
        <position position="1"/>
    </location>
</feature>
<dbReference type="GO" id="GO:0016791">
    <property type="term" value="F:phosphatase activity"/>
    <property type="evidence" value="ECO:0007669"/>
    <property type="project" value="TreeGrafter"/>
</dbReference>
<keyword evidence="3" id="KW-1185">Reference proteome</keyword>
<dbReference type="AlphaFoldDB" id="A0A8E2JTS9"/>
<reference evidence="2 3" key="1">
    <citation type="journal article" date="2016" name="Nat. Commun.">
        <title>Ectomycorrhizal ecology is imprinted in the genome of the dominant symbiotic fungus Cenococcum geophilum.</title>
        <authorList>
            <consortium name="DOE Joint Genome Institute"/>
            <person name="Peter M."/>
            <person name="Kohler A."/>
            <person name="Ohm R.A."/>
            <person name="Kuo A."/>
            <person name="Krutzmann J."/>
            <person name="Morin E."/>
            <person name="Arend M."/>
            <person name="Barry K.W."/>
            <person name="Binder M."/>
            <person name="Choi C."/>
            <person name="Clum A."/>
            <person name="Copeland A."/>
            <person name="Grisel N."/>
            <person name="Haridas S."/>
            <person name="Kipfer T."/>
            <person name="LaButti K."/>
            <person name="Lindquist E."/>
            <person name="Lipzen A."/>
            <person name="Maire R."/>
            <person name="Meier B."/>
            <person name="Mihaltcheva S."/>
            <person name="Molinier V."/>
            <person name="Murat C."/>
            <person name="Poggeler S."/>
            <person name="Quandt C.A."/>
            <person name="Sperisen C."/>
            <person name="Tritt A."/>
            <person name="Tisserant E."/>
            <person name="Crous P.W."/>
            <person name="Henrissat B."/>
            <person name="Nehls U."/>
            <person name="Egli S."/>
            <person name="Spatafora J.W."/>
            <person name="Grigoriev I.V."/>
            <person name="Martin F.M."/>
        </authorList>
    </citation>
    <scope>NUCLEOTIDE SEQUENCE [LARGE SCALE GENOMIC DNA]</scope>
    <source>
        <strain evidence="2 3">CBS 207.34</strain>
    </source>
</reference>
<evidence type="ECO:0000313" key="3">
    <source>
        <dbReference type="Proteomes" id="UP000250140"/>
    </source>
</evidence>
<name>A0A8E2JTS9_9PEZI</name>
<dbReference type="PANTHER" id="PTHR11567">
    <property type="entry name" value="ACID PHOSPHATASE-RELATED"/>
    <property type="match status" value="1"/>
</dbReference>
<protein>
    <submittedName>
        <fullName evidence="2">Phosphoglycerate mutase-like protein</fullName>
    </submittedName>
</protein>
<dbReference type="EMBL" id="KV749572">
    <property type="protein sequence ID" value="OCL08869.1"/>
    <property type="molecule type" value="Genomic_DNA"/>
</dbReference>
<gene>
    <name evidence="2" type="ORF">AOQ84DRAFT_270654</name>
</gene>
<dbReference type="InterPro" id="IPR050645">
    <property type="entry name" value="Histidine_acid_phosphatase"/>
</dbReference>
<sequence length="270" mass="28863">ALLALTEAAETILGAYIFHRHGDRTPKSLPPTNLTTLGYSQVYSSGQYYRSRYLTNSSTKIHGLNTDLVKLSQISVTAPVDNVLQNSAAGFLQGLYPPVGENEGVQTLANGSAVQAPMNGFQLIPVNIVSSGTGSEDNGWLQDASGCENAELSSNSFFTSSEYENLLASTKGFYEQLVPVVNGTFAASDVTFKNAYLIYDLINVATIHNATIPSSTTLTPQTLLQTRTLADAHEWGLAYNATDDLRAMPGMQLAGEILHYLNSTITAGSA</sequence>
<organism evidence="2 3">
    <name type="scientific">Glonium stellatum</name>
    <dbReference type="NCBI Taxonomy" id="574774"/>
    <lineage>
        <taxon>Eukaryota</taxon>
        <taxon>Fungi</taxon>
        <taxon>Dikarya</taxon>
        <taxon>Ascomycota</taxon>
        <taxon>Pezizomycotina</taxon>
        <taxon>Dothideomycetes</taxon>
        <taxon>Pleosporomycetidae</taxon>
        <taxon>Gloniales</taxon>
        <taxon>Gloniaceae</taxon>
        <taxon>Glonium</taxon>
    </lineage>
</organism>
<evidence type="ECO:0000256" key="1">
    <source>
        <dbReference type="ARBA" id="ARBA00005375"/>
    </source>
</evidence>
<evidence type="ECO:0000313" key="2">
    <source>
        <dbReference type="EMBL" id="OCL08869.1"/>
    </source>
</evidence>
<dbReference type="InterPro" id="IPR029033">
    <property type="entry name" value="His_PPase_superfam"/>
</dbReference>